<evidence type="ECO:0008006" key="3">
    <source>
        <dbReference type="Google" id="ProtNLM"/>
    </source>
</evidence>
<evidence type="ECO:0000313" key="1">
    <source>
        <dbReference type="EMBL" id="EFF81509.1"/>
    </source>
</evidence>
<comment type="caution">
    <text evidence="1">The sequence shown here is derived from an EMBL/GenBank/DDBJ whole genome shotgun (WGS) entry which is preliminary data.</text>
</comment>
<dbReference type="HOGENOM" id="CLU_076581_0_0_6"/>
<reference evidence="2" key="1">
    <citation type="submission" date="2010-03" db="EMBL/GenBank/DDBJ databases">
        <title>Complete sequence of Mobiluncus curtisii ATCC 43063.</title>
        <authorList>
            <person name="Muzny D."/>
            <person name="Qin X."/>
            <person name="Deng J."/>
            <person name="Jiang H."/>
            <person name="Liu Y."/>
            <person name="Qu J."/>
            <person name="Song X.-Z."/>
            <person name="Zhang L."/>
            <person name="Thornton R."/>
            <person name="Coyle M."/>
            <person name="Francisco L."/>
            <person name="Jackson L."/>
            <person name="Javaid M."/>
            <person name="Korchina V."/>
            <person name="Kovar C."/>
            <person name="Mata R."/>
            <person name="Mathew T."/>
            <person name="Ngo R."/>
            <person name="Nguyen L."/>
            <person name="Nguyen N."/>
            <person name="Okwuonu G."/>
            <person name="Ongeri F."/>
            <person name="Pham C."/>
            <person name="Simmons D."/>
            <person name="Wilczek-Boney K."/>
            <person name="Hale W."/>
            <person name="Jakkamsetti A."/>
            <person name="Pham P."/>
            <person name="Ruth R."/>
            <person name="San Lucas F."/>
            <person name="Warren J."/>
            <person name="Zhang J."/>
            <person name="Zhao Z."/>
            <person name="Zhou C."/>
            <person name="Zhu D."/>
            <person name="Lee S."/>
            <person name="Bess C."/>
            <person name="Blankenburg K."/>
            <person name="Forbes L."/>
            <person name="Fu Q."/>
            <person name="Gubbala S."/>
            <person name="Hirani K."/>
            <person name="Jayaseelan J.C."/>
            <person name="Lara F."/>
            <person name="Munidasa M."/>
            <person name="Palculict T."/>
            <person name="Patil S."/>
            <person name="Pu L.-L."/>
            <person name="Saada N."/>
            <person name="Tang L."/>
            <person name="Weissenberger G."/>
            <person name="Zhu Y."/>
            <person name="Hemphill L."/>
            <person name="Shang Y."/>
            <person name="Youmans B."/>
            <person name="Ayvaz T."/>
            <person name="Ross M."/>
            <person name="Santibanez J."/>
            <person name="Aqrawi P."/>
            <person name="Gross S."/>
            <person name="Joshi V."/>
            <person name="Fowler G."/>
            <person name="Nazareth L."/>
            <person name="Reid J."/>
            <person name="Worley K."/>
            <person name="Petrosino J."/>
            <person name="Highlander S."/>
            <person name="Gibbs R."/>
            <person name="Gibbs R."/>
        </authorList>
    </citation>
    <scope>NUCLEOTIDE SEQUENCE [LARGE SCALE GENOMIC DNA]</scope>
    <source>
        <strain evidence="2">ATCC 19194</strain>
    </source>
</reference>
<proteinExistence type="predicted"/>
<dbReference type="EMBL" id="ADMT01000222">
    <property type="protein sequence ID" value="EFF81509.1"/>
    <property type="molecule type" value="Genomic_DNA"/>
</dbReference>
<dbReference type="InterPro" id="IPR029044">
    <property type="entry name" value="Nucleotide-diphossugar_trans"/>
</dbReference>
<dbReference type="Proteomes" id="UP000003085">
    <property type="component" value="Unassembled WGS sequence"/>
</dbReference>
<evidence type="ECO:0000313" key="2">
    <source>
        <dbReference type="Proteomes" id="UP000003085"/>
    </source>
</evidence>
<sequence length="267" mass="31226">MDAPSKNTISGIQGYQMVDIQQNSETHEENIILCMKWGTKYGAEYVNRLYNMVKRHLTLPFKMVCLTDRTEGIDPNVQCFPIPSLDLPEGAPERGWNKLSTFEPDLYGLKGNALFLDLDVVIVDNIDGFFQAPGEFLIIHDWKRPWRVTGNSSVYRFKLGEFSGILPYFRENFDEIREKFRNEQEYLSWFVHKEGKLSYWDKDWCKSYKYHCLRKVPFAYFQPPIKPKGAKIIIFHGEINPPDAVSGGGGKWYRYVLPSDWIKESWQ</sequence>
<dbReference type="AlphaFoldDB" id="D4XTE9"/>
<gene>
    <name evidence="1" type="ORF">HMP0015_2991</name>
</gene>
<name>D4XTE9_ACIHA</name>
<dbReference type="SUPFAM" id="SSF53448">
    <property type="entry name" value="Nucleotide-diphospho-sugar transferases"/>
    <property type="match status" value="1"/>
</dbReference>
<dbReference type="Gene3D" id="3.90.550.10">
    <property type="entry name" value="Spore Coat Polysaccharide Biosynthesis Protein SpsA, Chain A"/>
    <property type="match status" value="1"/>
</dbReference>
<protein>
    <recommendedName>
        <fullName evidence="3">Glycosyltransferase</fullName>
    </recommendedName>
</protein>
<organism evidence="1 2">
    <name type="scientific">Acinetobacter haemolyticus ATCC 19194</name>
    <dbReference type="NCBI Taxonomy" id="707232"/>
    <lineage>
        <taxon>Bacteria</taxon>
        <taxon>Pseudomonadati</taxon>
        <taxon>Pseudomonadota</taxon>
        <taxon>Gammaproteobacteria</taxon>
        <taxon>Moraxellales</taxon>
        <taxon>Moraxellaceae</taxon>
        <taxon>Acinetobacter</taxon>
    </lineage>
</organism>
<accession>D4XTE9</accession>